<feature type="transmembrane region" description="Helical" evidence="1">
    <location>
        <begin position="113"/>
        <end position="132"/>
    </location>
</feature>
<reference evidence="2" key="1">
    <citation type="submission" date="2022-01" db="EMBL/GenBank/DDBJ databases">
        <authorList>
            <person name="King R."/>
        </authorList>
    </citation>
    <scope>NUCLEOTIDE SEQUENCE</scope>
</reference>
<proteinExistence type="predicted"/>
<dbReference type="Proteomes" id="UP001152798">
    <property type="component" value="Chromosome 4"/>
</dbReference>
<dbReference type="AlphaFoldDB" id="A0A9P0H999"/>
<keyword evidence="1" id="KW-0812">Transmembrane</keyword>
<organism evidence="2 3">
    <name type="scientific">Nezara viridula</name>
    <name type="common">Southern green stink bug</name>
    <name type="synonym">Cimex viridulus</name>
    <dbReference type="NCBI Taxonomy" id="85310"/>
    <lineage>
        <taxon>Eukaryota</taxon>
        <taxon>Metazoa</taxon>
        <taxon>Ecdysozoa</taxon>
        <taxon>Arthropoda</taxon>
        <taxon>Hexapoda</taxon>
        <taxon>Insecta</taxon>
        <taxon>Pterygota</taxon>
        <taxon>Neoptera</taxon>
        <taxon>Paraneoptera</taxon>
        <taxon>Hemiptera</taxon>
        <taxon>Heteroptera</taxon>
        <taxon>Panheteroptera</taxon>
        <taxon>Pentatomomorpha</taxon>
        <taxon>Pentatomoidea</taxon>
        <taxon>Pentatomidae</taxon>
        <taxon>Pentatominae</taxon>
        <taxon>Nezara</taxon>
    </lineage>
</organism>
<feature type="transmembrane region" description="Helical" evidence="1">
    <location>
        <begin position="228"/>
        <end position="251"/>
    </location>
</feature>
<protein>
    <submittedName>
        <fullName evidence="2">Uncharacterized protein</fullName>
    </submittedName>
</protein>
<name>A0A9P0H999_NEZVI</name>
<evidence type="ECO:0000256" key="1">
    <source>
        <dbReference type="SAM" id="Phobius"/>
    </source>
</evidence>
<dbReference type="EMBL" id="OV725080">
    <property type="protein sequence ID" value="CAH1397935.1"/>
    <property type="molecule type" value="Genomic_DNA"/>
</dbReference>
<keyword evidence="1" id="KW-0472">Membrane</keyword>
<feature type="transmembrane region" description="Helical" evidence="1">
    <location>
        <begin position="183"/>
        <end position="208"/>
    </location>
</feature>
<evidence type="ECO:0000313" key="3">
    <source>
        <dbReference type="Proteomes" id="UP001152798"/>
    </source>
</evidence>
<feature type="transmembrane region" description="Helical" evidence="1">
    <location>
        <begin position="52"/>
        <end position="73"/>
    </location>
</feature>
<feature type="transmembrane region" description="Helical" evidence="1">
    <location>
        <begin position="12"/>
        <end position="32"/>
    </location>
</feature>
<dbReference type="OrthoDB" id="10501372at2759"/>
<feature type="transmembrane region" description="Helical" evidence="1">
    <location>
        <begin position="258"/>
        <end position="280"/>
    </location>
</feature>
<gene>
    <name evidence="2" type="ORF">NEZAVI_LOCUS7679</name>
</gene>
<keyword evidence="3" id="KW-1185">Reference proteome</keyword>
<feature type="transmembrane region" description="Helical" evidence="1">
    <location>
        <begin position="85"/>
        <end position="107"/>
    </location>
</feature>
<keyword evidence="1" id="KW-1133">Transmembrane helix</keyword>
<evidence type="ECO:0000313" key="2">
    <source>
        <dbReference type="EMBL" id="CAH1397935.1"/>
    </source>
</evidence>
<sequence>MAANKFCTRNIFILGLLGFLAVLASFLFTSLLRDVLVESLKDQHPAVAEECISTIITTGVTLSCMSLVTFPVLMVGIHKLKTWMVLPWSLVTGFQTLAGGVVLWYLVFQTSNATLIECLSLYALVAYSFIVVKQGYFIPSLPPFLSPVFLIPELAELPGIPHRNWRSVDCELFAMRELKCLTVYLTVVLWIVFYISLYLFGNFFYKVIQESFGNEELPIPSDGLRRPVIMAFYCLTFLSIGTYVVFMMGIYKLNTRLMLPWALVIGFKCIFGGVLLIYASSYVTAGTLLEGMFYYSTAVISFVGIYYVYLKIIAVKKIVEDRTAIVDNVSVISLTTDEKPKTIV</sequence>
<feature type="transmembrane region" description="Helical" evidence="1">
    <location>
        <begin position="292"/>
        <end position="310"/>
    </location>
</feature>
<accession>A0A9P0H999</accession>